<dbReference type="FunFam" id="3.30.160.60:FF:001788">
    <property type="entry name" value="ras-responsive element-binding protein 1"/>
    <property type="match status" value="1"/>
</dbReference>
<dbReference type="STRING" id="307972.A0A2G8JEU3"/>
<dbReference type="InterPro" id="IPR052795">
    <property type="entry name" value="RREB1"/>
</dbReference>
<dbReference type="InterPro" id="IPR013087">
    <property type="entry name" value="Znf_C2H2_type"/>
</dbReference>
<keyword evidence="1" id="KW-0862">Zinc</keyword>
<accession>A0A2G8JEU3</accession>
<evidence type="ECO:0000259" key="3">
    <source>
        <dbReference type="PROSITE" id="PS50157"/>
    </source>
</evidence>
<keyword evidence="1" id="KW-0479">Metal-binding</keyword>
<dbReference type="Proteomes" id="UP000230750">
    <property type="component" value="Unassembled WGS sequence"/>
</dbReference>
<dbReference type="Pfam" id="PF00096">
    <property type="entry name" value="zf-C2H2"/>
    <property type="match status" value="1"/>
</dbReference>
<reference evidence="4 5" key="1">
    <citation type="journal article" date="2017" name="PLoS Biol.">
        <title>The sea cucumber genome provides insights into morphological evolution and visceral regeneration.</title>
        <authorList>
            <person name="Zhang X."/>
            <person name="Sun L."/>
            <person name="Yuan J."/>
            <person name="Sun Y."/>
            <person name="Gao Y."/>
            <person name="Zhang L."/>
            <person name="Li S."/>
            <person name="Dai H."/>
            <person name="Hamel J.F."/>
            <person name="Liu C."/>
            <person name="Yu Y."/>
            <person name="Liu S."/>
            <person name="Lin W."/>
            <person name="Guo K."/>
            <person name="Jin S."/>
            <person name="Xu P."/>
            <person name="Storey K.B."/>
            <person name="Huan P."/>
            <person name="Zhang T."/>
            <person name="Zhou Y."/>
            <person name="Zhang J."/>
            <person name="Lin C."/>
            <person name="Li X."/>
            <person name="Xing L."/>
            <person name="Huo D."/>
            <person name="Sun M."/>
            <person name="Wang L."/>
            <person name="Mercier A."/>
            <person name="Li F."/>
            <person name="Yang H."/>
            <person name="Xiang J."/>
        </authorList>
    </citation>
    <scope>NUCLEOTIDE SEQUENCE [LARGE SCALE GENOMIC DNA]</scope>
    <source>
        <strain evidence="4">Shaxun</strain>
        <tissue evidence="4">Muscle</tissue>
    </source>
</reference>
<protein>
    <submittedName>
        <fullName evidence="4">Putative ras-responsive element-binding protein 1</fullName>
    </submittedName>
</protein>
<dbReference type="OrthoDB" id="1405595at2759"/>
<evidence type="ECO:0000256" key="2">
    <source>
        <dbReference type="SAM" id="MobiDB-lite"/>
    </source>
</evidence>
<feature type="non-terminal residue" evidence="4">
    <location>
        <position position="144"/>
    </location>
</feature>
<proteinExistence type="predicted"/>
<dbReference type="PROSITE" id="PS50157">
    <property type="entry name" value="ZINC_FINGER_C2H2_2"/>
    <property type="match status" value="3"/>
</dbReference>
<evidence type="ECO:0000313" key="5">
    <source>
        <dbReference type="Proteomes" id="UP000230750"/>
    </source>
</evidence>
<dbReference type="Pfam" id="PF13465">
    <property type="entry name" value="zf-H2C2_2"/>
    <property type="match status" value="1"/>
</dbReference>
<feature type="domain" description="C2H2-type" evidence="3">
    <location>
        <begin position="7"/>
        <end position="34"/>
    </location>
</feature>
<dbReference type="EMBL" id="MRZV01002236">
    <property type="protein sequence ID" value="PIK34245.1"/>
    <property type="molecule type" value="Genomic_DNA"/>
</dbReference>
<dbReference type="InterPro" id="IPR036236">
    <property type="entry name" value="Znf_C2H2_sf"/>
</dbReference>
<comment type="caution">
    <text evidence="4">The sequence shown here is derived from an EMBL/GenBank/DDBJ whole genome shotgun (WGS) entry which is preliminary data.</text>
</comment>
<feature type="region of interest" description="Disordered" evidence="2">
    <location>
        <begin position="76"/>
        <end position="144"/>
    </location>
</feature>
<evidence type="ECO:0000313" key="4">
    <source>
        <dbReference type="EMBL" id="PIK34245.1"/>
    </source>
</evidence>
<dbReference type="PANTHER" id="PTHR46451:SF1">
    <property type="entry name" value="RAS-RESPONSIVE ELEMENT-BINDING PROTEIN 1"/>
    <property type="match status" value="1"/>
</dbReference>
<name>A0A2G8JEU3_STIJA</name>
<dbReference type="GO" id="GO:0001228">
    <property type="term" value="F:DNA-binding transcription activator activity, RNA polymerase II-specific"/>
    <property type="evidence" value="ECO:0007669"/>
    <property type="project" value="TreeGrafter"/>
</dbReference>
<dbReference type="PROSITE" id="PS00028">
    <property type="entry name" value="ZINC_FINGER_C2H2_1"/>
    <property type="match status" value="3"/>
</dbReference>
<organism evidence="4 5">
    <name type="scientific">Stichopus japonicus</name>
    <name type="common">Sea cucumber</name>
    <dbReference type="NCBI Taxonomy" id="307972"/>
    <lineage>
        <taxon>Eukaryota</taxon>
        <taxon>Metazoa</taxon>
        <taxon>Echinodermata</taxon>
        <taxon>Eleutherozoa</taxon>
        <taxon>Echinozoa</taxon>
        <taxon>Holothuroidea</taxon>
        <taxon>Aspidochirotacea</taxon>
        <taxon>Aspidochirotida</taxon>
        <taxon>Stichopodidae</taxon>
        <taxon>Apostichopus</taxon>
    </lineage>
</organism>
<sequence>METPEDFICQLCQMIFDNPRDLTVHIRGHNEASSHTCNICSKKLSSASSLDRHMLIHSGERPFQCPMCDMSFTTNGNMNRHLRTHEKGSKEEQEKTDKSAGPQESFKGDEAAGSLNLSLLSTPKRARMDFKRLQPYGMSSGSDM</sequence>
<dbReference type="SMART" id="SM00355">
    <property type="entry name" value="ZnF_C2H2"/>
    <property type="match status" value="3"/>
</dbReference>
<dbReference type="SUPFAM" id="SSF57667">
    <property type="entry name" value="beta-beta-alpha zinc fingers"/>
    <property type="match status" value="2"/>
</dbReference>
<feature type="domain" description="C2H2-type" evidence="3">
    <location>
        <begin position="35"/>
        <end position="62"/>
    </location>
</feature>
<dbReference type="Gene3D" id="3.30.160.60">
    <property type="entry name" value="Classic Zinc Finger"/>
    <property type="match status" value="2"/>
</dbReference>
<dbReference type="FunFam" id="3.30.160.60:FF:000682">
    <property type="entry name" value="ras-responsive element-binding protein 1 isoform X1"/>
    <property type="match status" value="1"/>
</dbReference>
<dbReference type="PANTHER" id="PTHR46451">
    <property type="entry name" value="RAS-RESPONSIVE ELEMENT-BINDING PROTEIN 1"/>
    <property type="match status" value="1"/>
</dbReference>
<dbReference type="AlphaFoldDB" id="A0A2G8JEU3"/>
<keyword evidence="1" id="KW-0863">Zinc-finger</keyword>
<evidence type="ECO:0000256" key="1">
    <source>
        <dbReference type="PROSITE-ProRule" id="PRU00042"/>
    </source>
</evidence>
<feature type="domain" description="C2H2-type" evidence="3">
    <location>
        <begin position="63"/>
        <end position="90"/>
    </location>
</feature>
<dbReference type="GO" id="GO:0005634">
    <property type="term" value="C:nucleus"/>
    <property type="evidence" value="ECO:0007669"/>
    <property type="project" value="TreeGrafter"/>
</dbReference>
<gene>
    <name evidence="4" type="ORF">BSL78_28937</name>
</gene>
<dbReference type="GO" id="GO:0000978">
    <property type="term" value="F:RNA polymerase II cis-regulatory region sequence-specific DNA binding"/>
    <property type="evidence" value="ECO:0007669"/>
    <property type="project" value="TreeGrafter"/>
</dbReference>
<keyword evidence="5" id="KW-1185">Reference proteome</keyword>
<feature type="compositionally biased region" description="Basic and acidic residues" evidence="2">
    <location>
        <begin position="85"/>
        <end position="98"/>
    </location>
</feature>
<dbReference type="GO" id="GO:0008270">
    <property type="term" value="F:zinc ion binding"/>
    <property type="evidence" value="ECO:0007669"/>
    <property type="project" value="UniProtKB-KW"/>
</dbReference>